<dbReference type="AlphaFoldDB" id="U4V8X4"/>
<keyword evidence="10" id="KW-0406">Ion transport</keyword>
<evidence type="ECO:0000256" key="5">
    <source>
        <dbReference type="ARBA" id="ARBA00022452"/>
    </source>
</evidence>
<dbReference type="InterPro" id="IPR036942">
    <property type="entry name" value="Beta-barrel_TonB_sf"/>
</dbReference>
<sequence>MRFNSRHGRLNLALTCSTLLASTAISLAQDSAQPLVLDTVTIQSQSNDTLVQDGYVAKRDREGTKIDTDIVRIPQSISVITQRQMEDQKPVTLNDALSYTASANPNNFGFDTRYDAFYLRGGFPAYYTGMFRDGLRIINGPSAWLKTEPYGIEGITVLKGPASSLYGVSGPPGGIVNVVTKRPKEEEFREVELLFGSHNRYQAAFDLSGPANEDKTFLYRITGLGRISDTELPGYPDDKYYIAPPSFTIKPDEDTRFTFLSEFSRSVTGGTAAFYNPSYGEVSNLYEGDPNYNDFVQKQGRVGYEFEHRFNDLLTVRQNVRYSDVDADLEYSGHYPQEGTADLARYWGHYKERMKNFVVDTMAQFDFETGALTHKAIAGIDYAWSDYKAYSGLSYVSIEDIRAMDVPFNGAQKMNQVGIYAHDQIEWDNLTVFGSGRYDWVKSTTTDVDYTDTRQNDSAFSGRVGVAYKTEWGGLIPYVNYSTSFSPNIGFVYDDVASDDRHVANPTIGRQKEIGVKYEIPGYNAVISASLFDIDQKDGIVLDASSGMNKQRQLDLNSRGFELEANATLDNGIGIIASYTHLRVKIDKGAEGTVGNELSGTPNDVLSLWGNYKIENGVLAGLGLGSGIRYVSSSYGDDLNSFKNESRIMVDAAVSYDFGYQDPKLEGVLLQVNAKNIFDNRDPVCTAGYCYQQEGRQMFGSLRYRF</sequence>
<dbReference type="Pfam" id="PF07715">
    <property type="entry name" value="Plug"/>
    <property type="match status" value="1"/>
</dbReference>
<evidence type="ECO:0000259" key="19">
    <source>
        <dbReference type="Pfam" id="PF07715"/>
    </source>
</evidence>
<dbReference type="InterPro" id="IPR010105">
    <property type="entry name" value="TonB_sidphr_rcpt"/>
</dbReference>
<evidence type="ECO:0000313" key="20">
    <source>
        <dbReference type="EMBL" id="ERM01129.1"/>
    </source>
</evidence>
<keyword evidence="14 15" id="KW-0998">Cell outer membrane</keyword>
<dbReference type="EMBL" id="ASXJ01000196">
    <property type="protein sequence ID" value="ERM01129.1"/>
    <property type="molecule type" value="Genomic_DNA"/>
</dbReference>
<dbReference type="Gene3D" id="2.40.170.20">
    <property type="entry name" value="TonB-dependent receptor, beta-barrel domain"/>
    <property type="match status" value="1"/>
</dbReference>
<evidence type="ECO:0000256" key="11">
    <source>
        <dbReference type="ARBA" id="ARBA00023077"/>
    </source>
</evidence>
<dbReference type="Proteomes" id="UP000016842">
    <property type="component" value="Unassembled WGS sequence"/>
</dbReference>
<feature type="domain" description="TonB-dependent receptor plug" evidence="19">
    <location>
        <begin position="72"/>
        <end position="172"/>
    </location>
</feature>
<evidence type="ECO:0000256" key="12">
    <source>
        <dbReference type="ARBA" id="ARBA00023136"/>
    </source>
</evidence>
<evidence type="ECO:0000256" key="2">
    <source>
        <dbReference type="ARBA" id="ARBA00009810"/>
    </source>
</evidence>
<keyword evidence="8 17" id="KW-0732">Signal</keyword>
<dbReference type="NCBIfam" id="NF010650">
    <property type="entry name" value="PRK14049.1"/>
    <property type="match status" value="1"/>
</dbReference>
<evidence type="ECO:0000256" key="14">
    <source>
        <dbReference type="ARBA" id="ARBA00023237"/>
    </source>
</evidence>
<dbReference type="PANTHER" id="PTHR32552">
    <property type="entry name" value="FERRICHROME IRON RECEPTOR-RELATED"/>
    <property type="match status" value="1"/>
</dbReference>
<keyword evidence="6" id="KW-0410">Iron transport</keyword>
<evidence type="ECO:0000256" key="16">
    <source>
        <dbReference type="RuleBase" id="RU003357"/>
    </source>
</evidence>
<keyword evidence="9" id="KW-0408">Iron</keyword>
<dbReference type="NCBIfam" id="TIGR01783">
    <property type="entry name" value="TonB-siderophor"/>
    <property type="match status" value="1"/>
</dbReference>
<evidence type="ECO:0000256" key="3">
    <source>
        <dbReference type="ARBA" id="ARBA00021261"/>
    </source>
</evidence>
<evidence type="ECO:0000256" key="15">
    <source>
        <dbReference type="PROSITE-ProRule" id="PRU01360"/>
    </source>
</evidence>
<dbReference type="Pfam" id="PF00593">
    <property type="entry name" value="TonB_dep_Rec_b-barrel"/>
    <property type="match status" value="1"/>
</dbReference>
<accession>U4V8X4</accession>
<dbReference type="PROSITE" id="PS52016">
    <property type="entry name" value="TONB_DEPENDENT_REC_3"/>
    <property type="match status" value="1"/>
</dbReference>
<dbReference type="PANTHER" id="PTHR32552:SF68">
    <property type="entry name" value="FERRICHROME OUTER MEMBRANE TRANSPORTER_PHAGE RECEPTOR"/>
    <property type="match status" value="1"/>
</dbReference>
<name>U4V8X4_9HYPH</name>
<keyword evidence="12 15" id="KW-0472">Membrane</keyword>
<evidence type="ECO:0000256" key="17">
    <source>
        <dbReference type="SAM" id="SignalP"/>
    </source>
</evidence>
<comment type="subcellular location">
    <subcellularLocation>
        <location evidence="1 15">Cell outer membrane</location>
        <topology evidence="1 15">Multi-pass membrane protein</topology>
    </subcellularLocation>
</comment>
<gene>
    <name evidence="20" type="ORF">Q644_23295</name>
</gene>
<dbReference type="InterPro" id="IPR037066">
    <property type="entry name" value="Plug_dom_sf"/>
</dbReference>
<feature type="domain" description="TonB-dependent receptor-like beta-barrel" evidence="18">
    <location>
        <begin position="251"/>
        <end position="677"/>
    </location>
</feature>
<keyword evidence="11 16" id="KW-0798">TonB box</keyword>
<evidence type="ECO:0000313" key="21">
    <source>
        <dbReference type="Proteomes" id="UP000016842"/>
    </source>
</evidence>
<evidence type="ECO:0000256" key="7">
    <source>
        <dbReference type="ARBA" id="ARBA00022692"/>
    </source>
</evidence>
<comment type="caution">
    <text evidence="20">The sequence shown here is derived from an EMBL/GenBank/DDBJ whole genome shotgun (WGS) entry which is preliminary data.</text>
</comment>
<evidence type="ECO:0000259" key="18">
    <source>
        <dbReference type="Pfam" id="PF00593"/>
    </source>
</evidence>
<evidence type="ECO:0000256" key="8">
    <source>
        <dbReference type="ARBA" id="ARBA00022729"/>
    </source>
</evidence>
<dbReference type="InterPro" id="IPR000531">
    <property type="entry name" value="Beta-barrel_TonB"/>
</dbReference>
<dbReference type="SUPFAM" id="SSF56935">
    <property type="entry name" value="Porins"/>
    <property type="match status" value="1"/>
</dbReference>
<evidence type="ECO:0000256" key="6">
    <source>
        <dbReference type="ARBA" id="ARBA00022496"/>
    </source>
</evidence>
<dbReference type="GO" id="GO:0038023">
    <property type="term" value="F:signaling receptor activity"/>
    <property type="evidence" value="ECO:0007669"/>
    <property type="project" value="InterPro"/>
</dbReference>
<evidence type="ECO:0000256" key="13">
    <source>
        <dbReference type="ARBA" id="ARBA00023170"/>
    </source>
</evidence>
<evidence type="ECO:0000256" key="1">
    <source>
        <dbReference type="ARBA" id="ARBA00004571"/>
    </source>
</evidence>
<evidence type="ECO:0000256" key="4">
    <source>
        <dbReference type="ARBA" id="ARBA00022448"/>
    </source>
</evidence>
<evidence type="ECO:0000256" key="10">
    <source>
        <dbReference type="ARBA" id="ARBA00023065"/>
    </source>
</evidence>
<keyword evidence="5 15" id="KW-1134">Transmembrane beta strand</keyword>
<dbReference type="PATRIC" id="fig|1337887.3.peg.3440"/>
<dbReference type="GO" id="GO:0015891">
    <property type="term" value="P:siderophore transport"/>
    <property type="evidence" value="ECO:0007669"/>
    <property type="project" value="InterPro"/>
</dbReference>
<organism evidence="20 21">
    <name type="scientific">Brucella intermedia 229E</name>
    <dbReference type="NCBI Taxonomy" id="1337887"/>
    <lineage>
        <taxon>Bacteria</taxon>
        <taxon>Pseudomonadati</taxon>
        <taxon>Pseudomonadota</taxon>
        <taxon>Alphaproteobacteria</taxon>
        <taxon>Hyphomicrobiales</taxon>
        <taxon>Brucellaceae</taxon>
        <taxon>Brucella/Ochrobactrum group</taxon>
        <taxon>Brucella</taxon>
    </lineage>
</organism>
<keyword evidence="13" id="KW-0675">Receptor</keyword>
<dbReference type="CDD" id="cd01347">
    <property type="entry name" value="ligand_gated_channel"/>
    <property type="match status" value="1"/>
</dbReference>
<dbReference type="InterPro" id="IPR039426">
    <property type="entry name" value="TonB-dep_rcpt-like"/>
</dbReference>
<keyword evidence="7 15" id="KW-0812">Transmembrane</keyword>
<protein>
    <recommendedName>
        <fullName evidence="3">Heme transporter BhuA</fullName>
    </recommendedName>
</protein>
<dbReference type="GO" id="GO:0015344">
    <property type="term" value="F:siderophore uptake transmembrane transporter activity"/>
    <property type="evidence" value="ECO:0007669"/>
    <property type="project" value="TreeGrafter"/>
</dbReference>
<feature type="signal peptide" evidence="17">
    <location>
        <begin position="1"/>
        <end position="28"/>
    </location>
</feature>
<dbReference type="Gene3D" id="2.170.130.10">
    <property type="entry name" value="TonB-dependent receptor, plug domain"/>
    <property type="match status" value="1"/>
</dbReference>
<feature type="chain" id="PRO_5004657081" description="Heme transporter BhuA" evidence="17">
    <location>
        <begin position="29"/>
        <end position="706"/>
    </location>
</feature>
<comment type="similarity">
    <text evidence="2 15 16">Belongs to the TonB-dependent receptor family.</text>
</comment>
<dbReference type="GO" id="GO:0009279">
    <property type="term" value="C:cell outer membrane"/>
    <property type="evidence" value="ECO:0007669"/>
    <property type="project" value="UniProtKB-SubCell"/>
</dbReference>
<evidence type="ECO:0000256" key="9">
    <source>
        <dbReference type="ARBA" id="ARBA00023004"/>
    </source>
</evidence>
<keyword evidence="4 15" id="KW-0813">Transport</keyword>
<reference evidence="20 21" key="1">
    <citation type="journal article" date="2014" name="FEMS Microbiol. Lett.">
        <title>Genome sequencing analysis reveals virulence-related gene content of Ochrobactrum intermedium strain 229E, a urease-positive strain isolated from the human gastric niche.</title>
        <authorList>
            <person name="Kulkarni G.J."/>
            <person name="Shetty S."/>
            <person name="Dharne M.S."/>
            <person name="Shouche Y.S."/>
        </authorList>
    </citation>
    <scope>NUCLEOTIDE SEQUENCE [LARGE SCALE GENOMIC DNA]</scope>
    <source>
        <strain evidence="20 21">229E</strain>
    </source>
</reference>
<dbReference type="InterPro" id="IPR012910">
    <property type="entry name" value="Plug_dom"/>
</dbReference>
<proteinExistence type="inferred from homology"/>